<dbReference type="EMBL" id="JBIRGH010000003">
    <property type="protein sequence ID" value="MFH8584273.1"/>
    <property type="molecule type" value="Genomic_DNA"/>
</dbReference>
<accession>A0ABW7R899</accession>
<reference evidence="1 2" key="1">
    <citation type="submission" date="2024-10" db="EMBL/GenBank/DDBJ databases">
        <title>The Natural Products Discovery Center: Release of the First 8490 Sequenced Strains for Exploring Actinobacteria Biosynthetic Diversity.</title>
        <authorList>
            <person name="Kalkreuter E."/>
            <person name="Kautsar S.A."/>
            <person name="Yang D."/>
            <person name="Bader C.D."/>
            <person name="Teijaro C.N."/>
            <person name="Fluegel L."/>
            <person name="Davis C.M."/>
            <person name="Simpson J.R."/>
            <person name="Lauterbach L."/>
            <person name="Steele A.D."/>
            <person name="Gui C."/>
            <person name="Meng S."/>
            <person name="Li G."/>
            <person name="Viehrig K."/>
            <person name="Ye F."/>
            <person name="Su P."/>
            <person name="Kiefer A.F."/>
            <person name="Nichols A."/>
            <person name="Cepeda A.J."/>
            <person name="Yan W."/>
            <person name="Fan B."/>
            <person name="Jiang Y."/>
            <person name="Adhikari A."/>
            <person name="Zheng C.-J."/>
            <person name="Schuster L."/>
            <person name="Cowan T.M."/>
            <person name="Smanski M.J."/>
            <person name="Chevrette M.G."/>
            <person name="De Carvalho L.P.S."/>
            <person name="Shen B."/>
        </authorList>
    </citation>
    <scope>NUCLEOTIDE SEQUENCE [LARGE SCALE GENOMIC DNA]</scope>
    <source>
        <strain evidence="1 2">NPDC018013</strain>
    </source>
</reference>
<name>A0ABW7R899_9ACTN</name>
<protein>
    <submittedName>
        <fullName evidence="1">Uncharacterized protein</fullName>
    </submittedName>
</protein>
<evidence type="ECO:0000313" key="2">
    <source>
        <dbReference type="Proteomes" id="UP001610990"/>
    </source>
</evidence>
<proteinExistence type="predicted"/>
<comment type="caution">
    <text evidence="1">The sequence shown here is derived from an EMBL/GenBank/DDBJ whole genome shotgun (WGS) entry which is preliminary data.</text>
</comment>
<organism evidence="1 2">
    <name type="scientific">Streptomyces celluloflavus</name>
    <dbReference type="NCBI Taxonomy" id="58344"/>
    <lineage>
        <taxon>Bacteria</taxon>
        <taxon>Bacillati</taxon>
        <taxon>Actinomycetota</taxon>
        <taxon>Actinomycetes</taxon>
        <taxon>Kitasatosporales</taxon>
        <taxon>Streptomycetaceae</taxon>
        <taxon>Streptomyces</taxon>
    </lineage>
</organism>
<dbReference type="RefSeq" id="WP_397671679.1">
    <property type="nucleotide sequence ID" value="NZ_JBIRGH010000003.1"/>
</dbReference>
<evidence type="ECO:0000313" key="1">
    <source>
        <dbReference type="EMBL" id="MFH8584273.1"/>
    </source>
</evidence>
<dbReference type="Proteomes" id="UP001610990">
    <property type="component" value="Unassembled WGS sequence"/>
</dbReference>
<sequence>MHPRLEKTLASALPANVKLMGGFPVERSIFSTTGKDSCDAPKEKRPEVLTEAQSIQGDLRGKIISFFLRLLANDIPIPVESQNDPALRIKRQRQKSSFFGGWDSLAGQWLAAAQPRSKVGVITYVAITESTLQFVYAQAPRSGGEVNGVTELGASFDRASLVWTRQHQSQVGEYLFGFSDGSWGALMGPREESFRRWFPGTLTHKDPIP</sequence>
<gene>
    <name evidence="1" type="ORF">ACH4GP_07735</name>
</gene>
<keyword evidence="2" id="KW-1185">Reference proteome</keyword>